<gene>
    <name evidence="5" type="primary">tig_53</name>
    <name evidence="5" type="ORF">SDC9_162308</name>
</gene>
<dbReference type="EC" id="5.2.1.8" evidence="5"/>
<proteinExistence type="predicted"/>
<feature type="region of interest" description="Disordered" evidence="3">
    <location>
        <begin position="1"/>
        <end position="20"/>
    </location>
</feature>
<name>A0A645FNQ5_9ZZZZ</name>
<accession>A0A645FNQ5</accession>
<evidence type="ECO:0000313" key="5">
    <source>
        <dbReference type="EMBL" id="MPN14979.1"/>
    </source>
</evidence>
<comment type="caution">
    <text evidence="5">The sequence shown here is derived from an EMBL/GenBank/DDBJ whole genome shotgun (WGS) entry which is preliminary data.</text>
</comment>
<evidence type="ECO:0000259" key="4">
    <source>
        <dbReference type="Pfam" id="PF05698"/>
    </source>
</evidence>
<evidence type="ECO:0000256" key="2">
    <source>
        <dbReference type="ARBA" id="ARBA00023235"/>
    </source>
</evidence>
<dbReference type="InterPro" id="IPR027304">
    <property type="entry name" value="Trigger_fact/SurA_dom_sf"/>
</dbReference>
<dbReference type="InterPro" id="IPR037041">
    <property type="entry name" value="Trigger_fac_C_sf"/>
</dbReference>
<organism evidence="5">
    <name type="scientific">bioreactor metagenome</name>
    <dbReference type="NCBI Taxonomy" id="1076179"/>
    <lineage>
        <taxon>unclassified sequences</taxon>
        <taxon>metagenomes</taxon>
        <taxon>ecological metagenomes</taxon>
    </lineage>
</organism>
<evidence type="ECO:0000256" key="3">
    <source>
        <dbReference type="SAM" id="MobiDB-lite"/>
    </source>
</evidence>
<keyword evidence="1" id="KW-0697">Rotamase</keyword>
<dbReference type="GO" id="GO:0003755">
    <property type="term" value="F:peptidyl-prolyl cis-trans isomerase activity"/>
    <property type="evidence" value="ECO:0007669"/>
    <property type="project" value="UniProtKB-KW"/>
</dbReference>
<dbReference type="SUPFAM" id="SSF109998">
    <property type="entry name" value="Triger factor/SurA peptide-binding domain-like"/>
    <property type="match status" value="1"/>
</dbReference>
<reference evidence="5" key="1">
    <citation type="submission" date="2019-08" db="EMBL/GenBank/DDBJ databases">
        <authorList>
            <person name="Kucharzyk K."/>
            <person name="Murdoch R.W."/>
            <person name="Higgins S."/>
            <person name="Loffler F."/>
        </authorList>
    </citation>
    <scope>NUCLEOTIDE SEQUENCE</scope>
</reference>
<dbReference type="GO" id="GO:0015031">
    <property type="term" value="P:protein transport"/>
    <property type="evidence" value="ECO:0007669"/>
    <property type="project" value="InterPro"/>
</dbReference>
<dbReference type="InterPro" id="IPR008880">
    <property type="entry name" value="Trigger_fac_C"/>
</dbReference>
<keyword evidence="2 5" id="KW-0413">Isomerase</keyword>
<protein>
    <submittedName>
        <fullName evidence="5">Trigger factor</fullName>
        <ecNumber evidence="5">5.2.1.8</ecNumber>
    </submittedName>
</protein>
<dbReference type="Pfam" id="PF05698">
    <property type="entry name" value="Trigger_C"/>
    <property type="match status" value="1"/>
</dbReference>
<dbReference type="GO" id="GO:0006457">
    <property type="term" value="P:protein folding"/>
    <property type="evidence" value="ECO:0007669"/>
    <property type="project" value="InterPro"/>
</dbReference>
<dbReference type="Gene3D" id="1.10.3120.10">
    <property type="entry name" value="Trigger factor, C-terminal domain"/>
    <property type="match status" value="1"/>
</dbReference>
<dbReference type="EMBL" id="VSSQ01061684">
    <property type="protein sequence ID" value="MPN14979.1"/>
    <property type="molecule type" value="Genomic_DNA"/>
</dbReference>
<feature type="domain" description="Trigger factor C-terminal" evidence="4">
    <location>
        <begin position="1"/>
        <end position="157"/>
    </location>
</feature>
<dbReference type="AlphaFoldDB" id="A0A645FNQ5"/>
<evidence type="ECO:0000256" key="1">
    <source>
        <dbReference type="ARBA" id="ARBA00023110"/>
    </source>
</evidence>
<sequence>MKKDLKNNIKEQKKKHAEDQMKNKVLEKVYEANDIQVPDVMVDDEISSMMQEFDQQLRSQGLDLQKYFEYLKKDPNEFREEIREDAHRKVKTRMLVAAVADAEGIEAPPEDVEEEIKIMAIQYKQDPDKIREMLGEENIGFLQKDIRMRKAMDFMFESAVFK</sequence>